<dbReference type="Gene3D" id="3.40.140.80">
    <property type="match status" value="1"/>
</dbReference>
<dbReference type="InterPro" id="IPR043167">
    <property type="entry name" value="LpxI_C_sf"/>
</dbReference>
<dbReference type="Gene3D" id="3.40.50.20">
    <property type="match status" value="1"/>
</dbReference>
<keyword evidence="4" id="KW-1185">Reference proteome</keyword>
<evidence type="ECO:0000313" key="3">
    <source>
        <dbReference type="EMBL" id="SFM14268.1"/>
    </source>
</evidence>
<reference evidence="3 4" key="1">
    <citation type="submission" date="2016-10" db="EMBL/GenBank/DDBJ databases">
        <authorList>
            <person name="de Groot N.N."/>
        </authorList>
    </citation>
    <scope>NUCLEOTIDE SEQUENCE [LARGE SCALE GENOMIC DNA]</scope>
    <source>
        <strain evidence="3 4">DSM 15283</strain>
    </source>
</reference>
<dbReference type="PANTHER" id="PTHR39962">
    <property type="entry name" value="BLL4848 PROTEIN"/>
    <property type="match status" value="1"/>
</dbReference>
<evidence type="ECO:0000259" key="1">
    <source>
        <dbReference type="Pfam" id="PF06230"/>
    </source>
</evidence>
<dbReference type="RefSeq" id="WP_093094045.1">
    <property type="nucleotide sequence ID" value="NZ_FOTQ01000004.1"/>
</dbReference>
<dbReference type="Pfam" id="PF17930">
    <property type="entry name" value="LpxI_N"/>
    <property type="match status" value="1"/>
</dbReference>
<dbReference type="EMBL" id="FOTQ01000004">
    <property type="protein sequence ID" value="SFM14268.1"/>
    <property type="molecule type" value="Genomic_DNA"/>
</dbReference>
<accession>A0A1I4NFI3</accession>
<proteinExistence type="predicted"/>
<dbReference type="PANTHER" id="PTHR39962:SF1">
    <property type="entry name" value="LPXI FAMILY PROTEIN"/>
    <property type="match status" value="1"/>
</dbReference>
<feature type="domain" description="LpxI C-terminal" evidence="1">
    <location>
        <begin position="129"/>
        <end position="261"/>
    </location>
</feature>
<dbReference type="InterPro" id="IPR041255">
    <property type="entry name" value="LpxI_N"/>
</dbReference>
<feature type="domain" description="LpxI N-terminal" evidence="2">
    <location>
        <begin position="3"/>
        <end position="126"/>
    </location>
</feature>
<evidence type="ECO:0008006" key="5">
    <source>
        <dbReference type="Google" id="ProtNLM"/>
    </source>
</evidence>
<organism evidence="3 4">
    <name type="scientific">Shimia aestuarii</name>
    <dbReference type="NCBI Taxonomy" id="254406"/>
    <lineage>
        <taxon>Bacteria</taxon>
        <taxon>Pseudomonadati</taxon>
        <taxon>Pseudomonadota</taxon>
        <taxon>Alphaproteobacteria</taxon>
        <taxon>Rhodobacterales</taxon>
        <taxon>Roseobacteraceae</taxon>
    </lineage>
</organism>
<evidence type="ECO:0000313" key="4">
    <source>
        <dbReference type="Proteomes" id="UP000199144"/>
    </source>
</evidence>
<dbReference type="InterPro" id="IPR053174">
    <property type="entry name" value="LpxI"/>
</dbReference>
<evidence type="ECO:0000259" key="2">
    <source>
        <dbReference type="Pfam" id="PF17930"/>
    </source>
</evidence>
<dbReference type="Proteomes" id="UP000199144">
    <property type="component" value="Unassembled WGS sequence"/>
</dbReference>
<dbReference type="Pfam" id="PF06230">
    <property type="entry name" value="LpxI_C"/>
    <property type="match status" value="1"/>
</dbReference>
<gene>
    <name evidence="3" type="ORF">SAMN04488042_104163</name>
</gene>
<dbReference type="InterPro" id="IPR010415">
    <property type="entry name" value="LpxI_C"/>
</dbReference>
<dbReference type="OrthoDB" id="9789836at2"/>
<protein>
    <recommendedName>
        <fullName evidence="5">Phosphatidate cytidylyltransferase</fullName>
    </recommendedName>
</protein>
<dbReference type="STRING" id="254406.SAMN04488042_104163"/>
<sequence length="266" mass="27515">MGRLAILSGGGALPRLLAEAHPDALRVVFKGVAHDMPDPVEVHSFEKMGGLFDALRSAGVDELVLAGAMGRPALNPAEFDAGMMAIAPRLLPALHGGDDAILRLIIAVFEEQGFRVVGAHEVLPALTVPEGLFAGPEPSADALKDAEKASDILLALSPLDVGQGAVVAAGLCLGVETLQGTDAMLRFVAETPAHLRRGKGVFVKAPKRGQDLRVDMPAIGPQTVQNAAEAGLEGIVVSAGKVLLLEAEATRAALEDTGLFLLGRVL</sequence>
<name>A0A1I4NFI3_9RHOB</name>
<dbReference type="AlphaFoldDB" id="A0A1I4NFI3"/>